<evidence type="ECO:0000256" key="5">
    <source>
        <dbReference type="RuleBase" id="RU004404"/>
    </source>
</evidence>
<dbReference type="Pfam" id="PF13180">
    <property type="entry name" value="PDZ_2"/>
    <property type="match status" value="1"/>
</dbReference>
<gene>
    <name evidence="7" type="primary">ctpA</name>
    <name evidence="7" type="ORF">WY13_02168</name>
</gene>
<dbReference type="InterPro" id="IPR001478">
    <property type="entry name" value="PDZ"/>
</dbReference>
<evidence type="ECO:0000313" key="8">
    <source>
        <dbReference type="Proteomes" id="UP000077407"/>
    </source>
</evidence>
<accession>A0A168NQM9</accession>
<dbReference type="SUPFAM" id="SSF52096">
    <property type="entry name" value="ClpP/crotonase"/>
    <property type="match status" value="1"/>
</dbReference>
<keyword evidence="3 5" id="KW-0378">Hydrolase</keyword>
<dbReference type="Gene3D" id="3.90.226.10">
    <property type="entry name" value="2-enoyl-CoA Hydratase, Chain A, domain 1"/>
    <property type="match status" value="1"/>
</dbReference>
<dbReference type="PATRIC" id="fig|1538.10.peg.1767"/>
<protein>
    <submittedName>
        <fullName evidence="7">Carboxy-terminal processing protease CtpA</fullName>
        <ecNumber evidence="7">3.4.21.102</ecNumber>
    </submittedName>
</protein>
<keyword evidence="4 5" id="KW-0720">Serine protease</keyword>
<dbReference type="Gene3D" id="2.30.42.10">
    <property type="match status" value="1"/>
</dbReference>
<dbReference type="EC" id="3.4.21.102" evidence="7"/>
<dbReference type="Gene3D" id="3.30.750.44">
    <property type="match status" value="1"/>
</dbReference>
<dbReference type="Pfam" id="PF03572">
    <property type="entry name" value="Peptidase_S41"/>
    <property type="match status" value="1"/>
</dbReference>
<proteinExistence type="inferred from homology"/>
<evidence type="ECO:0000256" key="2">
    <source>
        <dbReference type="ARBA" id="ARBA00022670"/>
    </source>
</evidence>
<dbReference type="SUPFAM" id="SSF50156">
    <property type="entry name" value="PDZ domain-like"/>
    <property type="match status" value="1"/>
</dbReference>
<dbReference type="Pfam" id="PF22694">
    <property type="entry name" value="CtpB_N-like"/>
    <property type="match status" value="1"/>
</dbReference>
<feature type="domain" description="PDZ" evidence="6">
    <location>
        <begin position="93"/>
        <end position="157"/>
    </location>
</feature>
<dbReference type="InterPro" id="IPR005151">
    <property type="entry name" value="Tail-specific_protease"/>
</dbReference>
<dbReference type="Proteomes" id="UP000077407">
    <property type="component" value="Unassembled WGS sequence"/>
</dbReference>
<evidence type="ECO:0000256" key="3">
    <source>
        <dbReference type="ARBA" id="ARBA00022801"/>
    </source>
</evidence>
<dbReference type="NCBIfam" id="TIGR00225">
    <property type="entry name" value="prc"/>
    <property type="match status" value="1"/>
</dbReference>
<dbReference type="OrthoDB" id="9812068at2"/>
<comment type="similarity">
    <text evidence="1 5">Belongs to the peptidase S41A family.</text>
</comment>
<comment type="caution">
    <text evidence="7">The sequence shown here is derived from an EMBL/GenBank/DDBJ whole genome shotgun (WGS) entry which is preliminary data.</text>
</comment>
<dbReference type="PANTHER" id="PTHR32060:SF30">
    <property type="entry name" value="CARBOXY-TERMINAL PROCESSING PROTEASE CTPA"/>
    <property type="match status" value="1"/>
</dbReference>
<dbReference type="AlphaFoldDB" id="A0A168NQM9"/>
<sequence length="391" mass="43201">MNNKRKWILWTIAIVLITNILTMFGTTSFITSAQGNTVGNFGKLFEIRSQLYKYYDGPINDSTLVEGAIKGMTSSLNDPYTVFMNKKEFEEFNVQTQGNYSGVGIQVAAKDNNIVVMDVFDNSPSKKAGIIKNDIIEKVNGTSVSGKDLDKAVSLMKGQENTEVTLTLYRESKGNFDVKVKRQKIDIATVKGEMLQDNVGYIQVSMFDENTAKNFKDQLNKLKNQGMKSLIIDLRDNPGGLLDQCVDMVSNFVPSGKVIVSTVDKYSNKKEYKSKGGDFTNLPLTVLTNGNSASASEIFSGAIRDYKIGTLVGEKTYGKGVVQTILDTGSGTALKVTISKYYTPNGENIHKKGIKPNVEVIYPEELKKAAYDRNKDPQFSKALEIAKSKIK</sequence>
<dbReference type="GO" id="GO:0007165">
    <property type="term" value="P:signal transduction"/>
    <property type="evidence" value="ECO:0007669"/>
    <property type="project" value="TreeGrafter"/>
</dbReference>
<dbReference type="RefSeq" id="WP_063555611.1">
    <property type="nucleotide sequence ID" value="NZ_LITT01000023.1"/>
</dbReference>
<dbReference type="CDD" id="cd07560">
    <property type="entry name" value="Peptidase_S41_CPP"/>
    <property type="match status" value="1"/>
</dbReference>
<organism evidence="7 8">
    <name type="scientific">Clostridium ljungdahlii</name>
    <dbReference type="NCBI Taxonomy" id="1538"/>
    <lineage>
        <taxon>Bacteria</taxon>
        <taxon>Bacillati</taxon>
        <taxon>Bacillota</taxon>
        <taxon>Clostridia</taxon>
        <taxon>Eubacteriales</taxon>
        <taxon>Clostridiaceae</taxon>
        <taxon>Clostridium</taxon>
    </lineage>
</organism>
<dbReference type="EMBL" id="LITT01000023">
    <property type="protein sequence ID" value="OAA86774.1"/>
    <property type="molecule type" value="Genomic_DNA"/>
</dbReference>
<keyword evidence="2 5" id="KW-0645">Protease</keyword>
<dbReference type="SMART" id="SM00245">
    <property type="entry name" value="TSPc"/>
    <property type="match status" value="1"/>
</dbReference>
<dbReference type="PANTHER" id="PTHR32060">
    <property type="entry name" value="TAIL-SPECIFIC PROTEASE"/>
    <property type="match status" value="1"/>
</dbReference>
<dbReference type="CDD" id="cd06782">
    <property type="entry name" value="cpPDZ_CPP-like"/>
    <property type="match status" value="1"/>
</dbReference>
<dbReference type="GO" id="GO:0004252">
    <property type="term" value="F:serine-type endopeptidase activity"/>
    <property type="evidence" value="ECO:0007669"/>
    <property type="project" value="UniProtKB-EC"/>
</dbReference>
<dbReference type="InterPro" id="IPR029045">
    <property type="entry name" value="ClpP/crotonase-like_dom_sf"/>
</dbReference>
<dbReference type="GO" id="GO:0006508">
    <property type="term" value="P:proteolysis"/>
    <property type="evidence" value="ECO:0007669"/>
    <property type="project" value="UniProtKB-KW"/>
</dbReference>
<dbReference type="SMART" id="SM00228">
    <property type="entry name" value="PDZ"/>
    <property type="match status" value="1"/>
</dbReference>
<evidence type="ECO:0000259" key="6">
    <source>
        <dbReference type="PROSITE" id="PS50106"/>
    </source>
</evidence>
<dbReference type="InterPro" id="IPR055210">
    <property type="entry name" value="CtpA/B_N"/>
</dbReference>
<dbReference type="GO" id="GO:0030288">
    <property type="term" value="C:outer membrane-bounded periplasmic space"/>
    <property type="evidence" value="ECO:0007669"/>
    <property type="project" value="TreeGrafter"/>
</dbReference>
<dbReference type="PROSITE" id="PS50106">
    <property type="entry name" value="PDZ"/>
    <property type="match status" value="1"/>
</dbReference>
<evidence type="ECO:0000313" key="7">
    <source>
        <dbReference type="EMBL" id="OAA86774.1"/>
    </source>
</evidence>
<reference evidence="7 8" key="1">
    <citation type="journal article" date="2015" name="Biotechnol. Bioeng.">
        <title>Genome sequence and phenotypic characterization of Caulobacter segnis.</title>
        <authorList>
            <person name="Patel S."/>
            <person name="Fletcher B."/>
            <person name="Scott D.C."/>
            <person name="Ely B."/>
        </authorList>
    </citation>
    <scope>NUCLEOTIDE SEQUENCE [LARGE SCALE GENOMIC DNA]</scope>
    <source>
        <strain evidence="7 8">ERI-2</strain>
    </source>
</reference>
<dbReference type="InterPro" id="IPR036034">
    <property type="entry name" value="PDZ_sf"/>
</dbReference>
<dbReference type="InterPro" id="IPR004447">
    <property type="entry name" value="Peptidase_S41A"/>
</dbReference>
<name>A0A168NQM9_9CLOT</name>
<evidence type="ECO:0000256" key="1">
    <source>
        <dbReference type="ARBA" id="ARBA00009179"/>
    </source>
</evidence>
<dbReference type="FunFam" id="2.30.42.10:FF:000063">
    <property type="entry name" value="Peptidase, S41 family"/>
    <property type="match status" value="1"/>
</dbReference>
<evidence type="ECO:0000256" key="4">
    <source>
        <dbReference type="ARBA" id="ARBA00022825"/>
    </source>
</evidence>